<dbReference type="PANTHER" id="PTHR33751">
    <property type="entry name" value="CBB3-TYPE CYTOCHROME C OXIDASE SUBUNIT FIXP"/>
    <property type="match status" value="1"/>
</dbReference>
<evidence type="ECO:0000256" key="4">
    <source>
        <dbReference type="ARBA" id="ARBA00022982"/>
    </source>
</evidence>
<organism evidence="9 10">
    <name type="scientific">Arcobacter cloacae</name>
    <dbReference type="NCBI Taxonomy" id="1054034"/>
    <lineage>
        <taxon>Bacteria</taxon>
        <taxon>Pseudomonadati</taxon>
        <taxon>Campylobacterota</taxon>
        <taxon>Epsilonproteobacteria</taxon>
        <taxon>Campylobacterales</taxon>
        <taxon>Arcobacteraceae</taxon>
        <taxon>Arcobacter</taxon>
    </lineage>
</organism>
<dbReference type="Gene3D" id="1.10.760.10">
    <property type="entry name" value="Cytochrome c-like domain"/>
    <property type="match status" value="1"/>
</dbReference>
<dbReference type="EMBL" id="PDJZ01000013">
    <property type="protein sequence ID" value="RXJ83285.1"/>
    <property type="molecule type" value="Genomic_DNA"/>
</dbReference>
<keyword evidence="4" id="KW-0249">Electron transport</keyword>
<keyword evidence="3 6" id="KW-0479">Metal-binding</keyword>
<evidence type="ECO:0000256" key="2">
    <source>
        <dbReference type="ARBA" id="ARBA00022617"/>
    </source>
</evidence>
<gene>
    <name evidence="9" type="ORF">CRU90_10255</name>
</gene>
<protein>
    <submittedName>
        <fullName evidence="9">Class I cytochrome c</fullName>
    </submittedName>
</protein>
<sequence length="98" mass="10813">MKKIALLMACLFGLSYAAEYDPVRGEMLSLSCASCHGTNGKSEAITPSIAGMGKASLHQILLDYKSGKRTETMMQKHAKGFSDEELEQIAYFFSKIER</sequence>
<feature type="signal peptide" evidence="7">
    <location>
        <begin position="1"/>
        <end position="17"/>
    </location>
</feature>
<keyword evidence="5 6" id="KW-0408">Iron</keyword>
<dbReference type="OrthoDB" id="5340148at2"/>
<dbReference type="InterPro" id="IPR009056">
    <property type="entry name" value="Cyt_c-like_dom"/>
</dbReference>
<evidence type="ECO:0000259" key="8">
    <source>
        <dbReference type="PROSITE" id="PS51007"/>
    </source>
</evidence>
<dbReference type="SUPFAM" id="SSF46626">
    <property type="entry name" value="Cytochrome c"/>
    <property type="match status" value="1"/>
</dbReference>
<evidence type="ECO:0000313" key="9">
    <source>
        <dbReference type="EMBL" id="RXJ83285.1"/>
    </source>
</evidence>
<dbReference type="GO" id="GO:0046872">
    <property type="term" value="F:metal ion binding"/>
    <property type="evidence" value="ECO:0007669"/>
    <property type="project" value="UniProtKB-KW"/>
</dbReference>
<dbReference type="InterPro" id="IPR050597">
    <property type="entry name" value="Cytochrome_c_Oxidase_Subunit"/>
</dbReference>
<dbReference type="Proteomes" id="UP000290870">
    <property type="component" value="Unassembled WGS sequence"/>
</dbReference>
<dbReference type="PANTHER" id="PTHR33751:SF9">
    <property type="entry name" value="CYTOCHROME C4"/>
    <property type="match status" value="1"/>
</dbReference>
<reference evidence="9 10" key="1">
    <citation type="submission" date="2017-10" db="EMBL/GenBank/DDBJ databases">
        <title>Genomics of the genus Arcobacter.</title>
        <authorList>
            <person name="Perez-Cataluna A."/>
            <person name="Figueras M.J."/>
        </authorList>
    </citation>
    <scope>NUCLEOTIDE SEQUENCE [LARGE SCALE GENOMIC DNA]</scope>
    <source>
        <strain evidence="9 10">F26</strain>
    </source>
</reference>
<keyword evidence="1" id="KW-0813">Transport</keyword>
<evidence type="ECO:0000313" key="10">
    <source>
        <dbReference type="Proteomes" id="UP000290870"/>
    </source>
</evidence>
<dbReference type="RefSeq" id="WP_128987191.1">
    <property type="nucleotide sequence ID" value="NZ_PDJZ01000013.1"/>
</dbReference>
<feature type="domain" description="Cytochrome c" evidence="8">
    <location>
        <begin position="20"/>
        <end position="97"/>
    </location>
</feature>
<dbReference type="PROSITE" id="PS51007">
    <property type="entry name" value="CYTC"/>
    <property type="match status" value="1"/>
</dbReference>
<dbReference type="GO" id="GO:0020037">
    <property type="term" value="F:heme binding"/>
    <property type="evidence" value="ECO:0007669"/>
    <property type="project" value="InterPro"/>
</dbReference>
<feature type="chain" id="PRO_5020742116" evidence="7">
    <location>
        <begin position="18"/>
        <end position="98"/>
    </location>
</feature>
<dbReference type="GO" id="GO:0009055">
    <property type="term" value="F:electron transfer activity"/>
    <property type="evidence" value="ECO:0007669"/>
    <property type="project" value="InterPro"/>
</dbReference>
<dbReference type="InterPro" id="IPR036909">
    <property type="entry name" value="Cyt_c-like_dom_sf"/>
</dbReference>
<dbReference type="Pfam" id="PF00034">
    <property type="entry name" value="Cytochrom_C"/>
    <property type="match status" value="1"/>
</dbReference>
<evidence type="ECO:0000256" key="3">
    <source>
        <dbReference type="ARBA" id="ARBA00022723"/>
    </source>
</evidence>
<keyword evidence="2 6" id="KW-0349">Heme</keyword>
<keyword evidence="7" id="KW-0732">Signal</keyword>
<dbReference type="AlphaFoldDB" id="A0A4V1LV92"/>
<accession>A0A4V1LV92</accession>
<comment type="caution">
    <text evidence="9">The sequence shown here is derived from an EMBL/GenBank/DDBJ whole genome shotgun (WGS) entry which is preliminary data.</text>
</comment>
<evidence type="ECO:0000256" key="7">
    <source>
        <dbReference type="SAM" id="SignalP"/>
    </source>
</evidence>
<evidence type="ECO:0000256" key="1">
    <source>
        <dbReference type="ARBA" id="ARBA00022448"/>
    </source>
</evidence>
<evidence type="ECO:0000256" key="5">
    <source>
        <dbReference type="ARBA" id="ARBA00023004"/>
    </source>
</evidence>
<evidence type="ECO:0000256" key="6">
    <source>
        <dbReference type="PROSITE-ProRule" id="PRU00433"/>
    </source>
</evidence>
<proteinExistence type="predicted"/>
<name>A0A4V1LV92_9BACT</name>